<evidence type="ECO:0000259" key="10">
    <source>
        <dbReference type="Pfam" id="PF07883"/>
    </source>
</evidence>
<dbReference type="SUPFAM" id="SSF51735">
    <property type="entry name" value="NAD(P)-binding Rossmann-fold domains"/>
    <property type="match status" value="1"/>
</dbReference>
<dbReference type="Pfam" id="PF14833">
    <property type="entry name" value="NAD_binding_11"/>
    <property type="match status" value="1"/>
</dbReference>
<dbReference type="InterPro" id="IPR003673">
    <property type="entry name" value="CoA-Trfase_fam_III"/>
</dbReference>
<dbReference type="InterPro" id="IPR036291">
    <property type="entry name" value="NAD(P)-bd_dom_sf"/>
</dbReference>
<dbReference type="Pfam" id="PF02515">
    <property type="entry name" value="CoA_transf_3"/>
    <property type="match status" value="1"/>
</dbReference>
<dbReference type="EC" id="1.1.1.31" evidence="4"/>
<gene>
    <name evidence="12" type="ORF">FUG_LOCUS313207</name>
</gene>
<comment type="similarity">
    <text evidence="2">Belongs to the HIBADH-related family. 3-hydroxyisobutyrate dehydrogenase subfamily.</text>
</comment>
<evidence type="ECO:0000256" key="1">
    <source>
        <dbReference type="ARBA" id="ARBA00005109"/>
    </source>
</evidence>
<dbReference type="Pfam" id="PF03446">
    <property type="entry name" value="NAD_binding_2"/>
    <property type="match status" value="1"/>
</dbReference>
<dbReference type="EMBL" id="CAAKMV010000134">
    <property type="protein sequence ID" value="VIO58625.1"/>
    <property type="molecule type" value="Genomic_DNA"/>
</dbReference>
<dbReference type="Pfam" id="PF07883">
    <property type="entry name" value="Cupin_2"/>
    <property type="match status" value="1"/>
</dbReference>
<dbReference type="InterPro" id="IPR006115">
    <property type="entry name" value="6PGDH_NADP-bd"/>
</dbReference>
<dbReference type="GO" id="GO:0051287">
    <property type="term" value="F:NAD binding"/>
    <property type="evidence" value="ECO:0007669"/>
    <property type="project" value="InterPro"/>
</dbReference>
<evidence type="ECO:0000259" key="11">
    <source>
        <dbReference type="Pfam" id="PF14833"/>
    </source>
</evidence>
<comment type="pathway">
    <text evidence="1">Amino-acid degradation; L-valine degradation.</text>
</comment>
<dbReference type="InterPro" id="IPR008927">
    <property type="entry name" value="6-PGluconate_DH-like_C_sf"/>
</dbReference>
<feature type="domain" description="6-phosphogluconate dehydrogenase NADP-binding" evidence="9">
    <location>
        <begin position="48"/>
        <end position="231"/>
    </location>
</feature>
<keyword evidence="5" id="KW-0101">Branched-chain amino acid catabolism</keyword>
<evidence type="ECO:0000256" key="3">
    <source>
        <dbReference type="ARBA" id="ARBA00008383"/>
    </source>
</evidence>
<comment type="catalytic activity">
    <reaction evidence="8">
        <text>3-hydroxy-2-methylpropanoate + NAD(+) = 2-methyl-3-oxopropanoate + NADH + H(+)</text>
        <dbReference type="Rhea" id="RHEA:17681"/>
        <dbReference type="ChEBI" id="CHEBI:11805"/>
        <dbReference type="ChEBI" id="CHEBI:15378"/>
        <dbReference type="ChEBI" id="CHEBI:57540"/>
        <dbReference type="ChEBI" id="CHEBI:57700"/>
        <dbReference type="ChEBI" id="CHEBI:57945"/>
        <dbReference type="EC" id="1.1.1.31"/>
    </reaction>
</comment>
<organism evidence="12">
    <name type="scientific">Gibberella zeae</name>
    <name type="common">Wheat head blight fungus</name>
    <name type="synonym">Fusarium graminearum</name>
    <dbReference type="NCBI Taxonomy" id="5518"/>
    <lineage>
        <taxon>Eukaryota</taxon>
        <taxon>Fungi</taxon>
        <taxon>Dikarya</taxon>
        <taxon>Ascomycota</taxon>
        <taxon>Pezizomycotina</taxon>
        <taxon>Sordariomycetes</taxon>
        <taxon>Hypocreomycetidae</taxon>
        <taxon>Hypocreales</taxon>
        <taxon>Nectriaceae</taxon>
        <taxon>Fusarium</taxon>
    </lineage>
</organism>
<dbReference type="InterPro" id="IPR011051">
    <property type="entry name" value="RmlC_Cupin_sf"/>
</dbReference>
<feature type="domain" description="3-hydroxyisobutyrate dehydrogenase-like NAD-binding" evidence="11">
    <location>
        <begin position="262"/>
        <end position="383"/>
    </location>
</feature>
<keyword evidence="7" id="KW-0520">NAD</keyword>
<proteinExistence type="inferred from homology"/>
<keyword evidence="6" id="KW-0560">Oxidoreductase</keyword>
<evidence type="ECO:0000256" key="2">
    <source>
        <dbReference type="ARBA" id="ARBA00006013"/>
    </source>
</evidence>
<dbReference type="AlphaFoldDB" id="A0A4E9E2Z7"/>
<evidence type="ECO:0000256" key="7">
    <source>
        <dbReference type="ARBA" id="ARBA00023027"/>
    </source>
</evidence>
<accession>A0A4E9E2Z7</accession>
<dbReference type="InterPro" id="IPR014710">
    <property type="entry name" value="RmlC-like_jellyroll"/>
</dbReference>
<dbReference type="InterPro" id="IPR013328">
    <property type="entry name" value="6PGD_dom2"/>
</dbReference>
<evidence type="ECO:0000313" key="12">
    <source>
        <dbReference type="EMBL" id="VIO58625.1"/>
    </source>
</evidence>
<dbReference type="InterPro" id="IPR013096">
    <property type="entry name" value="Cupin_2"/>
</dbReference>
<name>A0A4E9E2Z7_GIBZA</name>
<dbReference type="Gene3D" id="1.10.1040.10">
    <property type="entry name" value="N-(1-d-carboxylethyl)-l-norvaline Dehydrogenase, domain 2"/>
    <property type="match status" value="1"/>
</dbReference>
<dbReference type="SUPFAM" id="SSF51182">
    <property type="entry name" value="RmlC-like cupins"/>
    <property type="match status" value="1"/>
</dbReference>
<dbReference type="Gene3D" id="2.60.120.10">
    <property type="entry name" value="Jelly Rolls"/>
    <property type="match status" value="1"/>
</dbReference>
<dbReference type="GO" id="GO:0050661">
    <property type="term" value="F:NADP binding"/>
    <property type="evidence" value="ECO:0007669"/>
    <property type="project" value="InterPro"/>
</dbReference>
<evidence type="ECO:0000256" key="6">
    <source>
        <dbReference type="ARBA" id="ARBA00023002"/>
    </source>
</evidence>
<evidence type="ECO:0000256" key="5">
    <source>
        <dbReference type="ARBA" id="ARBA00022456"/>
    </source>
</evidence>
<dbReference type="InterPro" id="IPR052985">
    <property type="entry name" value="CoA-trans_III_biosynth/detox"/>
</dbReference>
<dbReference type="Gene3D" id="3.40.50.720">
    <property type="entry name" value="NAD(P)-binding Rossmann-like Domain"/>
    <property type="match status" value="1"/>
</dbReference>
<dbReference type="GO" id="GO:0008442">
    <property type="term" value="F:3-hydroxyisobutyrate dehydrogenase activity"/>
    <property type="evidence" value="ECO:0007669"/>
    <property type="project" value="UniProtKB-EC"/>
</dbReference>
<dbReference type="GO" id="GO:0009083">
    <property type="term" value="P:branched-chain amino acid catabolic process"/>
    <property type="evidence" value="ECO:0007669"/>
    <property type="project" value="UniProtKB-KW"/>
</dbReference>
<evidence type="ECO:0000259" key="9">
    <source>
        <dbReference type="Pfam" id="PF03446"/>
    </source>
</evidence>
<dbReference type="SUPFAM" id="SSF89796">
    <property type="entry name" value="CoA-transferase family III (CaiB/BaiF)"/>
    <property type="match status" value="2"/>
</dbReference>
<evidence type="ECO:0000256" key="8">
    <source>
        <dbReference type="ARBA" id="ARBA00049197"/>
    </source>
</evidence>
<dbReference type="PANTHER" id="PTHR48229">
    <property type="entry name" value="CAIB/BAIF FAMILY ENZYME (AFU_ORTHOLOGUE AFUA_1G05360)-RELATED"/>
    <property type="match status" value="1"/>
</dbReference>
<reference evidence="12" key="1">
    <citation type="submission" date="2019-04" db="EMBL/GenBank/DDBJ databases">
        <authorList>
            <person name="Melise S."/>
            <person name="Noan J."/>
            <person name="Okalmin O."/>
        </authorList>
    </citation>
    <scope>NUCLEOTIDE SEQUENCE</scope>
    <source>
        <strain evidence="12">FN9</strain>
    </source>
</reference>
<dbReference type="InterPro" id="IPR023606">
    <property type="entry name" value="CoA-Trfase_III_dom_1_sf"/>
</dbReference>
<dbReference type="InterPro" id="IPR029154">
    <property type="entry name" value="HIBADH-like_NADP-bd"/>
</dbReference>
<feature type="domain" description="Cupin type-2" evidence="10">
    <location>
        <begin position="447"/>
        <end position="514"/>
    </location>
</feature>
<protein>
    <recommendedName>
        <fullName evidence="4">3-hydroxyisobutyrate dehydrogenase</fullName>
        <ecNumber evidence="4">1.1.1.31</ecNumber>
    </recommendedName>
</protein>
<comment type="similarity">
    <text evidence="3">Belongs to the CoA-transferase III family.</text>
</comment>
<dbReference type="PANTHER" id="PTHR48229:SF1">
    <property type="entry name" value="ALPHA METHYLACYL-COA RACEMASE-RELATED"/>
    <property type="match status" value="1"/>
</dbReference>
<dbReference type="FunFam" id="1.10.1040.10:FF:000006">
    <property type="entry name" value="3-hydroxyisobutyrate dehydrogenase"/>
    <property type="match status" value="1"/>
</dbReference>
<dbReference type="Gene3D" id="3.40.50.10540">
    <property type="entry name" value="Crotonobetainyl-coa:carnitine coa-transferase, domain 1"/>
    <property type="match status" value="1"/>
</dbReference>
<dbReference type="SUPFAM" id="SSF48179">
    <property type="entry name" value="6-phosphogluconate dehydrogenase C-terminal domain-like"/>
    <property type="match status" value="1"/>
</dbReference>
<sequence>MRACNLFRHTGLVASPHRVSSSVYHKAGRYSSFSTTPALATTGDRGNTVGFIGLGAMGNHMLNNLISRYKQPSQGSSVSFALCDTNQEAIEQVIKRHNVEHPQVPLISCSSPYDVAQKASTIISMVPTGKHVQDVYVGEGKSVLNALKSMDKDQRAATLCIDQSTIGQSISKAVALKLREAGADMIDAPVSGGVVGAEQGTLAIMVGGSKTSFDRSVPVLESMSRKVTYCGDLGAGLAAKIANKCDYPLTETTTFIDHTGPNSLLLGITMAGLSEAMLLGKRLGVDPQVLADIINNSTGRCWSSEINHPVPEIKCGNSSPPACRGYEGGFVTKLAHKDLAIAVSAAQEANVPLAVGNCVEELYRPLACSKEFGDRDFSVIYEALQTQCASRYNVVAMDKPSPIVISGEKLKQTPQDSFPDRIHGNVVWKTLFSNPSTTSDSMCAGIATCPPQGSLALHQHTQAEIYYILEGSGHVEIDGVSHHVTEGSVVWIPGDAVHGVFCGPDETLKWLYVFAEGWKMSHVVAGDDVYGPGTWIDSEALPVPDDARRLLKILANATPGFTKDPSVLDSMIFTGSAQTITPGPLKSSVIAAALHAMGGIVANELLELRNGQNSNRNVLVDTDQAAFWLGTVGLSKHNGRTVRELAKNGKLASIFPKDLERDIFGTPLKLRATANYETKDDGVWFQLHGSLGAEPVLKTIGLDPTMQCASNDEAYKVIAENVRKFGAHELEMMHFVQGLCGSICYTPAGWEQTRMAKDLSKHPLINYKQQTHAVPTPAIPLPVSTDKRPLAGIKVVELVRIIAGPVIGTTLASLGADVIRVNCSRLPDFNSLQLSLNAGVRTVDIDLAVDEDLKHLMELIEDADVFVQGYRPGVIARKGLSLNNLLEMVAKRGKGIVYVEENCYGPDGPMAERPGWQQIADAATGCSYVTGRSLGHEDGTCVLPALPVPDMLTGLIGAIGAMMAIRDRARQGGSYHVFASLMAAAGLHLKPEIGLYSPEVVEKCNQKFKWGKTGPDHFVLELLDVVLDGWKREMPGFSEKDSPYMSALEGEWGKLEVLKPVIRLSDSDTSPYFSSAPEPNCYRSSSALAWS</sequence>
<evidence type="ECO:0000256" key="4">
    <source>
        <dbReference type="ARBA" id="ARBA00012991"/>
    </source>
</evidence>